<feature type="signal peptide" evidence="3">
    <location>
        <begin position="1"/>
        <end position="19"/>
    </location>
</feature>
<sequence precursor="true">MNARAALLTVALVSGGAFAQDLAAYRTVTSALDASVRARPSSPERALAALTNAETAFGRLEDSLGGSNGVLQQGFRETLRNARIANARASVDLEAQVLQARALLRKMLYDATFKGLSGSAANARANAALLASEFGLSAADRTALVNRATAGNAEAVRVQLLRAAGGKINAALGNVDASSPRDAYLNLARATSWFTVVQDEPEASSAGLQLSAFVTALSQLTSKDAAFTGSVAQLRGGAQRFVQAAAGADVPANASASGSAGTGSAGGAGTVVTVTPTTPTTPTPGTTGSTTTGGSTTAPSTGTAPAPGTAATPVAATGVDAVYAALGRALAASGHGDNATAKDALAQASTALGRVPANISGAAGYAGLLADVQGAQGRVGLRPEDVRALVSSLANVEAEASGGAVSVMDRAAQGVTNVWSGPLRALFFLVLAALAFYPLYLLNLAFGGRNAYWRAIGVGLLLLLLPAILEGVANLGVLLGDLTGVGVLRSLGNLSVMQSPLWGPLWAVSVAVAIGLAIYGFRGLCVQFGLLGAKRERDEPRLSETQAAVEWDEEL</sequence>
<reference evidence="4 5" key="1">
    <citation type="journal article" date="2011" name="Stand. Genomic Sci.">
        <title>Complete genome sequence of Deinococcus maricopensis type strain (LB-34).</title>
        <authorList>
            <person name="Pukall R."/>
            <person name="Zeytun A."/>
            <person name="Lucas S."/>
            <person name="Lapidus A."/>
            <person name="Hammon N."/>
            <person name="Deshpande S."/>
            <person name="Nolan M."/>
            <person name="Cheng J.F."/>
            <person name="Pitluck S."/>
            <person name="Liolios K."/>
            <person name="Pagani I."/>
            <person name="Mikhailova N."/>
            <person name="Ivanova N."/>
            <person name="Mavromatis K."/>
            <person name="Pati A."/>
            <person name="Tapia R."/>
            <person name="Han C."/>
            <person name="Goodwin L."/>
            <person name="Chen A."/>
            <person name="Palaniappan K."/>
            <person name="Land M."/>
            <person name="Hauser L."/>
            <person name="Chang Y.J."/>
            <person name="Jeffries C.D."/>
            <person name="Brambilla E.M."/>
            <person name="Rohde M."/>
            <person name="Goker M."/>
            <person name="Detter J.C."/>
            <person name="Woyke T."/>
            <person name="Bristow J."/>
            <person name="Eisen J.A."/>
            <person name="Markowitz V."/>
            <person name="Hugenholtz P."/>
            <person name="Kyrpides N.C."/>
            <person name="Klenk H.P."/>
        </authorList>
    </citation>
    <scope>NUCLEOTIDE SEQUENCE [LARGE SCALE GENOMIC DNA]</scope>
    <source>
        <strain evidence="5">DSM 21211 / LMG 22137 / NRRL B-23946 / LB-34</strain>
    </source>
</reference>
<feature type="compositionally biased region" description="Low complexity" evidence="1">
    <location>
        <begin position="270"/>
        <end position="311"/>
    </location>
</feature>
<feature type="region of interest" description="Disordered" evidence="1">
    <location>
        <begin position="252"/>
        <end position="311"/>
    </location>
</feature>
<evidence type="ECO:0000256" key="1">
    <source>
        <dbReference type="SAM" id="MobiDB-lite"/>
    </source>
</evidence>
<dbReference type="OrthoDB" id="65061at2"/>
<gene>
    <name evidence="4" type="ordered locus">Deima_0655</name>
</gene>
<dbReference type="EMBL" id="CP002454">
    <property type="protein sequence ID" value="ADV66312.1"/>
    <property type="molecule type" value="Genomic_DNA"/>
</dbReference>
<feature type="compositionally biased region" description="Gly residues" evidence="1">
    <location>
        <begin position="260"/>
        <end position="269"/>
    </location>
</feature>
<dbReference type="Proteomes" id="UP000008635">
    <property type="component" value="Chromosome"/>
</dbReference>
<organism evidence="4 5">
    <name type="scientific">Deinococcus maricopensis (strain DSM 21211 / LMG 22137 / NRRL B-23946 / LB-34)</name>
    <dbReference type="NCBI Taxonomy" id="709986"/>
    <lineage>
        <taxon>Bacteria</taxon>
        <taxon>Thermotogati</taxon>
        <taxon>Deinococcota</taxon>
        <taxon>Deinococci</taxon>
        <taxon>Deinococcales</taxon>
        <taxon>Deinococcaceae</taxon>
        <taxon>Deinococcus</taxon>
    </lineage>
</organism>
<dbReference type="STRING" id="709986.Deima_0655"/>
<feature type="transmembrane region" description="Helical" evidence="2">
    <location>
        <begin position="425"/>
        <end position="446"/>
    </location>
</feature>
<protein>
    <submittedName>
        <fullName evidence="4">Uncharacterized protein</fullName>
    </submittedName>
</protein>
<keyword evidence="5" id="KW-1185">Reference proteome</keyword>
<keyword evidence="2" id="KW-0812">Transmembrane</keyword>
<name>E8U5H3_DEIML</name>
<evidence type="ECO:0000256" key="3">
    <source>
        <dbReference type="SAM" id="SignalP"/>
    </source>
</evidence>
<reference evidence="5" key="2">
    <citation type="submission" date="2011-01" db="EMBL/GenBank/DDBJ databases">
        <title>The complete genome of Deinococcus maricopensis DSM 21211.</title>
        <authorList>
            <consortium name="US DOE Joint Genome Institute (JGI-PGF)"/>
            <person name="Lucas S."/>
            <person name="Copeland A."/>
            <person name="Lapidus A."/>
            <person name="Goodwin L."/>
            <person name="Pitluck S."/>
            <person name="Kyrpides N."/>
            <person name="Mavromatis K."/>
            <person name="Pagani I."/>
            <person name="Ivanova N."/>
            <person name="Ovchinnikova G."/>
            <person name="Zeytun A."/>
            <person name="Detter J.C."/>
            <person name="Han C."/>
            <person name="Land M."/>
            <person name="Hauser L."/>
            <person name="Markowitz V."/>
            <person name="Cheng J.-F."/>
            <person name="Hugenholtz P."/>
            <person name="Woyke T."/>
            <person name="Wu D."/>
            <person name="Pukall R."/>
            <person name="Gehrich-Schroeter G."/>
            <person name="Brambilla E."/>
            <person name="Klenk H.-P."/>
            <person name="Eisen J.A."/>
        </authorList>
    </citation>
    <scope>NUCLEOTIDE SEQUENCE [LARGE SCALE GENOMIC DNA]</scope>
    <source>
        <strain evidence="5">DSM 21211 / LMG 22137 / NRRL B-23946 / LB-34</strain>
    </source>
</reference>
<evidence type="ECO:0000256" key="2">
    <source>
        <dbReference type="SAM" id="Phobius"/>
    </source>
</evidence>
<keyword evidence="2" id="KW-1133">Transmembrane helix</keyword>
<dbReference type="RefSeq" id="WP_013555817.1">
    <property type="nucleotide sequence ID" value="NC_014958.1"/>
</dbReference>
<keyword evidence="2" id="KW-0472">Membrane</keyword>
<feature type="transmembrane region" description="Helical" evidence="2">
    <location>
        <begin position="458"/>
        <end position="480"/>
    </location>
</feature>
<feature type="chain" id="PRO_5003228386" evidence="3">
    <location>
        <begin position="20"/>
        <end position="555"/>
    </location>
</feature>
<evidence type="ECO:0000313" key="5">
    <source>
        <dbReference type="Proteomes" id="UP000008635"/>
    </source>
</evidence>
<dbReference type="HOGENOM" id="CLU_514568_0_0_0"/>
<proteinExistence type="predicted"/>
<dbReference type="eggNOG" id="COG3087">
    <property type="taxonomic scope" value="Bacteria"/>
</dbReference>
<dbReference type="KEGG" id="dmr:Deima_0655"/>
<keyword evidence="3" id="KW-0732">Signal</keyword>
<evidence type="ECO:0000313" key="4">
    <source>
        <dbReference type="EMBL" id="ADV66312.1"/>
    </source>
</evidence>
<dbReference type="AlphaFoldDB" id="E8U5H3"/>
<accession>E8U5H3</accession>
<feature type="transmembrane region" description="Helical" evidence="2">
    <location>
        <begin position="500"/>
        <end position="521"/>
    </location>
</feature>